<keyword evidence="3" id="KW-1185">Reference proteome</keyword>
<dbReference type="PROSITE" id="PS51257">
    <property type="entry name" value="PROKAR_LIPOPROTEIN"/>
    <property type="match status" value="1"/>
</dbReference>
<dbReference type="EMBL" id="CP124855">
    <property type="protein sequence ID" value="WHF50367.1"/>
    <property type="molecule type" value="Genomic_DNA"/>
</dbReference>
<feature type="signal peptide" evidence="1">
    <location>
        <begin position="1"/>
        <end position="23"/>
    </location>
</feature>
<name>A0ABY8RAT4_9FLAO</name>
<evidence type="ECO:0000313" key="3">
    <source>
        <dbReference type="Proteomes" id="UP001241656"/>
    </source>
</evidence>
<organism evidence="2 3">
    <name type="scientific">Chryseobacterium gotjawalense</name>
    <dbReference type="NCBI Taxonomy" id="3042315"/>
    <lineage>
        <taxon>Bacteria</taxon>
        <taxon>Pseudomonadati</taxon>
        <taxon>Bacteroidota</taxon>
        <taxon>Flavobacteriia</taxon>
        <taxon>Flavobacteriales</taxon>
        <taxon>Weeksellaceae</taxon>
        <taxon>Chryseobacterium group</taxon>
        <taxon>Chryseobacterium</taxon>
    </lineage>
</organism>
<proteinExistence type="predicted"/>
<accession>A0ABY8RAT4</accession>
<dbReference type="RefSeq" id="WP_282903793.1">
    <property type="nucleotide sequence ID" value="NZ_CP124855.1"/>
</dbReference>
<protein>
    <recommendedName>
        <fullName evidence="4">Right-handed parallel beta-helix repeat-containing protein</fullName>
    </recommendedName>
</protein>
<gene>
    <name evidence="2" type="ORF">QGN23_07880</name>
</gene>
<dbReference type="Proteomes" id="UP001241656">
    <property type="component" value="Chromosome"/>
</dbReference>
<feature type="chain" id="PRO_5047234773" description="Right-handed parallel beta-helix repeat-containing protein" evidence="1">
    <location>
        <begin position="24"/>
        <end position="461"/>
    </location>
</feature>
<evidence type="ECO:0000313" key="2">
    <source>
        <dbReference type="EMBL" id="WHF50367.1"/>
    </source>
</evidence>
<evidence type="ECO:0008006" key="4">
    <source>
        <dbReference type="Google" id="ProtNLM"/>
    </source>
</evidence>
<sequence>MNKFKLILAFSFWILITAISCNRDDINFESPTQLLRFSQDTLFLDTVYNQVRSETYAVKIYNNEDKDVMIPKISLEKGAGSLYRINVDGKAGTDFSNIPLRKKDSLYIFVEIAPIANAPEAIAEDRINFQTPAGNQHVTLFSVVQDAEFYIESKTNPNILSSNTSWKNNKAKIIFGDLTLAEGKILNIEKGTKIYFHKNSGLKISKNAKLNINGDLGEEVIFRGDRNDTRYDTIPKNWQGISMEANSILNMNYAKVFGGTVGLEMNQTTAMIDNSIFHTHQEFGIMAINSVVTAKNLVMNNCGNADFAIFKGGTYNIIHSTLANYWNLNSALPGLGLYATNEYDNGTSVEQGALTLNVKNSIIYTDNDNAVLFKPTAGQTFNYSFQTSLLKYGSSANYTLDAGSVKNQDPKFQNYFTQKMNLRLKADSPAKGKGNTATAATAPLDIVKISRLVNPSMGAYQ</sequence>
<keyword evidence="1" id="KW-0732">Signal</keyword>
<reference evidence="2 3" key="1">
    <citation type="submission" date="2023-05" db="EMBL/GenBank/DDBJ databases">
        <title>Genomic insight into Chryseobacterium sp. wdc7 isolated forest soil (Gotjawal).</title>
        <authorList>
            <person name="Park S.-J."/>
        </authorList>
    </citation>
    <scope>NUCLEOTIDE SEQUENCE [LARGE SCALE GENOMIC DNA]</scope>
    <source>
        <strain evidence="3">wdc7</strain>
    </source>
</reference>
<evidence type="ECO:0000256" key="1">
    <source>
        <dbReference type="SAM" id="SignalP"/>
    </source>
</evidence>